<evidence type="ECO:0000256" key="1">
    <source>
        <dbReference type="SAM" id="MobiDB-lite"/>
    </source>
</evidence>
<feature type="domain" description="SCP" evidence="3">
    <location>
        <begin position="151"/>
        <end position="242"/>
    </location>
</feature>
<gene>
    <name evidence="4" type="ORF">Mal15_42490</name>
</gene>
<dbReference type="InterPro" id="IPR014044">
    <property type="entry name" value="CAP_dom"/>
</dbReference>
<feature type="compositionally biased region" description="Basic and acidic residues" evidence="1">
    <location>
        <begin position="21"/>
        <end position="30"/>
    </location>
</feature>
<dbReference type="InterPro" id="IPR035940">
    <property type="entry name" value="CAP_sf"/>
</dbReference>
<protein>
    <recommendedName>
        <fullName evidence="3">SCP domain-containing protein</fullName>
    </recommendedName>
</protein>
<feature type="chain" id="PRO_5022740540" description="SCP domain-containing protein" evidence="2">
    <location>
        <begin position="22"/>
        <end position="242"/>
    </location>
</feature>
<evidence type="ECO:0000313" key="5">
    <source>
        <dbReference type="Proteomes" id="UP000321353"/>
    </source>
</evidence>
<dbReference type="AlphaFoldDB" id="A0A5B9MI54"/>
<evidence type="ECO:0000256" key="2">
    <source>
        <dbReference type="SAM" id="SignalP"/>
    </source>
</evidence>
<keyword evidence="2" id="KW-0732">Signal</keyword>
<reference evidence="4 5" key="1">
    <citation type="submission" date="2019-02" db="EMBL/GenBank/DDBJ databases">
        <title>Planctomycetal bacteria perform biofilm scaping via a novel small molecule.</title>
        <authorList>
            <person name="Jeske O."/>
            <person name="Boedeker C."/>
            <person name="Wiegand S."/>
            <person name="Breitling P."/>
            <person name="Kallscheuer N."/>
            <person name="Jogler M."/>
            <person name="Rohde M."/>
            <person name="Petersen J."/>
            <person name="Medema M.H."/>
            <person name="Surup F."/>
            <person name="Jogler C."/>
        </authorList>
    </citation>
    <scope>NUCLEOTIDE SEQUENCE [LARGE SCALE GENOMIC DNA]</scope>
    <source>
        <strain evidence="4 5">Mal15</strain>
    </source>
</reference>
<accession>A0A5B9MI54</accession>
<dbReference type="CDD" id="cd05379">
    <property type="entry name" value="CAP_bacterial"/>
    <property type="match status" value="1"/>
</dbReference>
<organism evidence="4 5">
    <name type="scientific">Stieleria maiorica</name>
    <dbReference type="NCBI Taxonomy" id="2795974"/>
    <lineage>
        <taxon>Bacteria</taxon>
        <taxon>Pseudomonadati</taxon>
        <taxon>Planctomycetota</taxon>
        <taxon>Planctomycetia</taxon>
        <taxon>Pirellulales</taxon>
        <taxon>Pirellulaceae</taxon>
        <taxon>Stieleria</taxon>
    </lineage>
</organism>
<dbReference type="Gene3D" id="3.40.33.10">
    <property type="entry name" value="CAP"/>
    <property type="match status" value="1"/>
</dbReference>
<dbReference type="Proteomes" id="UP000321353">
    <property type="component" value="Chromosome"/>
</dbReference>
<sequence precursor="true">MNRIIAIFAFSMLAVPSPAHATDRSPESRGPRSVGRPAGIILTSETAAKPPADDAWKAPAYARIIVPSDAKVFVDGSELNDRGPVRWYKWTPSKDQPSKNVTLTATWQDRVTQARKKHTRKIVMRPGKIRCVILCGASLESIVDGVIWRTNLQRQHFGIAPLVENPMLTAAVQKHAHHLSRQKKLTHQLNGKGFLSRSRREGYHLMTGGENIAEGAWSFVDVVEMWIRLQGHRRNILSREFT</sequence>
<keyword evidence="5" id="KW-1185">Reference proteome</keyword>
<feature type="region of interest" description="Disordered" evidence="1">
    <location>
        <begin position="18"/>
        <end position="37"/>
    </location>
</feature>
<name>A0A5B9MI54_9BACT</name>
<dbReference type="SUPFAM" id="SSF55797">
    <property type="entry name" value="PR-1-like"/>
    <property type="match status" value="1"/>
</dbReference>
<feature type="signal peptide" evidence="2">
    <location>
        <begin position="1"/>
        <end position="21"/>
    </location>
</feature>
<evidence type="ECO:0000313" key="4">
    <source>
        <dbReference type="EMBL" id="QEG00180.1"/>
    </source>
</evidence>
<dbReference type="EMBL" id="CP036264">
    <property type="protein sequence ID" value="QEG00180.1"/>
    <property type="molecule type" value="Genomic_DNA"/>
</dbReference>
<dbReference type="Pfam" id="PF00188">
    <property type="entry name" value="CAP"/>
    <property type="match status" value="1"/>
</dbReference>
<dbReference type="PANTHER" id="PTHR31157:SF1">
    <property type="entry name" value="SCP DOMAIN-CONTAINING PROTEIN"/>
    <property type="match status" value="1"/>
</dbReference>
<evidence type="ECO:0000259" key="3">
    <source>
        <dbReference type="Pfam" id="PF00188"/>
    </source>
</evidence>
<dbReference type="KEGG" id="smam:Mal15_42490"/>
<dbReference type="PANTHER" id="PTHR31157">
    <property type="entry name" value="SCP DOMAIN-CONTAINING PROTEIN"/>
    <property type="match status" value="1"/>
</dbReference>
<proteinExistence type="predicted"/>